<accession>A0AA45HID1</accession>
<sequence length="613" mass="69938">MEEEKKIIESLLDDKNEIIKEEEFDEEMWEDFVVEARDHLENIERGLLDLENDKENEEIINSIFRSFHTIKGLAGFVDIAFLVSIAHETETLLDKARKKDIFIQKELIDLFLISTDIIKNIIENVRNIYDKDFIKKGKNHIELLRNFTQSDFIPKEVKISDKKIGEILEEMGAVSKEEIEKILEEQKSNPEIANKKIGEILIKEKKADTKTVLNALRSQKKELKTNILVDDYIRVPAPKIENLLNLVGELMIIESQVNQDFMILNDIGQNTQINVNRMLKLTKDIQNITMSMQMVPLKSTFQKITRIARDTINTLKKEVDFKISGESTEIDKAVAEKILDPLIHMIKNSISHGIEDSEERIKKGKNSKGIVSLKAYSNRGNVYIEVSDDGKGLNSELIYKKAMDKKLIDEEKEYSEDEILEFIYLPGFSTLEKANNISGRGVGMDVVKTELSRIGGKINIQNERDKGCTFILKIPINLAAMNGTIIEILNEKYIIPTIYIKKILQPTSANWISYKGNKNFIKYRNKIIPIIPTNIIFNSNKSYDNDLIVILELDNNMKALPVKNIEGRQEIVVKPLGKEIGSLDYFSGASILGDGNVSLIIDVESLFKLEGGE</sequence>
<dbReference type="PANTHER" id="PTHR43395:SF10">
    <property type="entry name" value="CHEMOTAXIS PROTEIN CHEA"/>
    <property type="match status" value="1"/>
</dbReference>
<gene>
    <name evidence="17" type="ORF">C7380_11190</name>
</gene>
<evidence type="ECO:0000259" key="14">
    <source>
        <dbReference type="PROSITE" id="PS50109"/>
    </source>
</evidence>
<comment type="catalytic activity">
    <reaction evidence="1">
        <text>ATP + protein L-histidine = ADP + protein N-phospho-L-histidine.</text>
        <dbReference type="EC" id="2.7.13.3"/>
    </reaction>
</comment>
<evidence type="ECO:0000256" key="3">
    <source>
        <dbReference type="ARBA" id="ARBA00021495"/>
    </source>
</evidence>
<dbReference type="PANTHER" id="PTHR43395">
    <property type="entry name" value="SENSOR HISTIDINE KINASE CHEA"/>
    <property type="match status" value="1"/>
</dbReference>
<dbReference type="SUPFAM" id="SSF47226">
    <property type="entry name" value="Histidine-containing phosphotransfer domain, HPT domain"/>
    <property type="match status" value="1"/>
</dbReference>
<evidence type="ECO:0000256" key="1">
    <source>
        <dbReference type="ARBA" id="ARBA00000085"/>
    </source>
</evidence>
<proteinExistence type="predicted"/>
<dbReference type="Pfam" id="PF01627">
    <property type="entry name" value="Hpt"/>
    <property type="match status" value="1"/>
</dbReference>
<dbReference type="GO" id="GO:0006935">
    <property type="term" value="P:chemotaxis"/>
    <property type="evidence" value="ECO:0007669"/>
    <property type="project" value="UniProtKB-KW"/>
</dbReference>
<feature type="domain" description="Histidine kinase" evidence="14">
    <location>
        <begin position="228"/>
        <end position="478"/>
    </location>
</feature>
<keyword evidence="6" id="KW-0808">Transferase</keyword>
<evidence type="ECO:0000259" key="16">
    <source>
        <dbReference type="PROSITE" id="PS50894"/>
    </source>
</evidence>
<keyword evidence="4" id="KW-0145">Chemotaxis</keyword>
<dbReference type="Proteomes" id="UP000245921">
    <property type="component" value="Unassembled WGS sequence"/>
</dbReference>
<dbReference type="InterPro" id="IPR036890">
    <property type="entry name" value="HATPase_C_sf"/>
</dbReference>
<dbReference type="Pfam" id="PF01584">
    <property type="entry name" value="CheW"/>
    <property type="match status" value="1"/>
</dbReference>
<dbReference type="CDD" id="cd00088">
    <property type="entry name" value="HPT"/>
    <property type="match status" value="1"/>
</dbReference>
<evidence type="ECO:0000256" key="10">
    <source>
        <dbReference type="ARBA" id="ARBA00023012"/>
    </source>
</evidence>
<evidence type="ECO:0000256" key="8">
    <source>
        <dbReference type="ARBA" id="ARBA00022777"/>
    </source>
</evidence>
<dbReference type="InterPro" id="IPR004105">
    <property type="entry name" value="CheA-like_dim"/>
</dbReference>
<dbReference type="PRINTS" id="PR00344">
    <property type="entry name" value="BCTRLSENSOR"/>
</dbReference>
<comment type="caution">
    <text evidence="17">The sequence shown here is derived from an EMBL/GenBank/DDBJ whole genome shotgun (WGS) entry which is preliminary data.</text>
</comment>
<dbReference type="SUPFAM" id="SSF47384">
    <property type="entry name" value="Homodimeric domain of signal transducing histidine kinase"/>
    <property type="match status" value="1"/>
</dbReference>
<dbReference type="SMART" id="SM00260">
    <property type="entry name" value="CheW"/>
    <property type="match status" value="1"/>
</dbReference>
<evidence type="ECO:0000256" key="9">
    <source>
        <dbReference type="ARBA" id="ARBA00022840"/>
    </source>
</evidence>
<dbReference type="SUPFAM" id="SSF160246">
    <property type="entry name" value="EspE N-terminal domain-like"/>
    <property type="match status" value="1"/>
</dbReference>
<feature type="domain" description="HPt" evidence="16">
    <location>
        <begin position="21"/>
        <end position="125"/>
    </location>
</feature>
<organism evidence="17 18">
    <name type="scientific">Oceanotoga teriensis</name>
    <dbReference type="NCBI Taxonomy" id="515440"/>
    <lineage>
        <taxon>Bacteria</taxon>
        <taxon>Thermotogati</taxon>
        <taxon>Thermotogota</taxon>
        <taxon>Thermotogae</taxon>
        <taxon>Petrotogales</taxon>
        <taxon>Petrotogaceae</taxon>
        <taxon>Oceanotoga</taxon>
    </lineage>
</organism>
<dbReference type="EMBL" id="QGGI01000011">
    <property type="protein sequence ID" value="PWJ91282.1"/>
    <property type="molecule type" value="Genomic_DNA"/>
</dbReference>
<dbReference type="Pfam" id="PF02895">
    <property type="entry name" value="H-kinase_dim"/>
    <property type="match status" value="1"/>
</dbReference>
<evidence type="ECO:0000259" key="15">
    <source>
        <dbReference type="PROSITE" id="PS50851"/>
    </source>
</evidence>
<dbReference type="InterPro" id="IPR036061">
    <property type="entry name" value="CheW-like_dom_sf"/>
</dbReference>
<reference evidence="17 18" key="1">
    <citation type="submission" date="2018-05" db="EMBL/GenBank/DDBJ databases">
        <title>Genomic Encyclopedia of Type Strains, Phase IV (KMG-IV): sequencing the most valuable type-strain genomes for metagenomic binning, comparative biology and taxonomic classification.</title>
        <authorList>
            <person name="Goeker M."/>
        </authorList>
    </citation>
    <scope>NUCLEOTIDE SEQUENCE [LARGE SCALE GENOMIC DNA]</scope>
    <source>
        <strain evidence="17 18">DSM 24906</strain>
    </source>
</reference>
<dbReference type="Gene3D" id="2.30.30.40">
    <property type="entry name" value="SH3 Domains"/>
    <property type="match status" value="1"/>
</dbReference>
<dbReference type="InterPro" id="IPR051315">
    <property type="entry name" value="Bact_Chemotaxis_CheA"/>
</dbReference>
<dbReference type="InterPro" id="IPR005467">
    <property type="entry name" value="His_kinase_dom"/>
</dbReference>
<keyword evidence="9" id="KW-0067">ATP-binding</keyword>
<evidence type="ECO:0000313" key="18">
    <source>
        <dbReference type="Proteomes" id="UP000245921"/>
    </source>
</evidence>
<keyword evidence="7" id="KW-0547">Nucleotide-binding</keyword>
<dbReference type="Pfam" id="PF02518">
    <property type="entry name" value="HATPase_c"/>
    <property type="match status" value="1"/>
</dbReference>
<dbReference type="InterPro" id="IPR008207">
    <property type="entry name" value="Sig_transdc_His_kin_Hpt_dom"/>
</dbReference>
<evidence type="ECO:0000256" key="6">
    <source>
        <dbReference type="ARBA" id="ARBA00022679"/>
    </source>
</evidence>
<dbReference type="Gene3D" id="1.10.287.560">
    <property type="entry name" value="Histidine kinase CheA-like, homodimeric domain"/>
    <property type="match status" value="1"/>
</dbReference>
<dbReference type="InterPro" id="IPR004358">
    <property type="entry name" value="Sig_transdc_His_kin-like_C"/>
</dbReference>
<feature type="modified residue" description="Phosphohistidine" evidence="12">
    <location>
        <position position="68"/>
    </location>
</feature>
<dbReference type="Gene3D" id="3.30.565.10">
    <property type="entry name" value="Histidine kinase-like ATPase, C-terminal domain"/>
    <property type="match status" value="1"/>
</dbReference>
<keyword evidence="5 12" id="KW-0597">Phosphoprotein</keyword>
<evidence type="ECO:0000256" key="11">
    <source>
        <dbReference type="ARBA" id="ARBA00035100"/>
    </source>
</evidence>
<dbReference type="AlphaFoldDB" id="A0AA45HID1"/>
<dbReference type="InterPro" id="IPR036641">
    <property type="entry name" value="HPT_dom_sf"/>
</dbReference>
<dbReference type="GO" id="GO:0005524">
    <property type="term" value="F:ATP binding"/>
    <property type="evidence" value="ECO:0007669"/>
    <property type="project" value="UniProtKB-KW"/>
</dbReference>
<evidence type="ECO:0000313" key="17">
    <source>
        <dbReference type="EMBL" id="PWJ91282.1"/>
    </source>
</evidence>
<dbReference type="PROSITE" id="PS50109">
    <property type="entry name" value="HIS_KIN"/>
    <property type="match status" value="1"/>
</dbReference>
<evidence type="ECO:0000256" key="5">
    <source>
        <dbReference type="ARBA" id="ARBA00022553"/>
    </source>
</evidence>
<keyword evidence="10" id="KW-0902">Two-component regulatory system</keyword>
<dbReference type="Gene3D" id="1.20.120.160">
    <property type="entry name" value="HPT domain"/>
    <property type="match status" value="1"/>
</dbReference>
<name>A0AA45HID1_9BACT</name>
<dbReference type="FunFam" id="3.30.565.10:FF:000016">
    <property type="entry name" value="Chemotaxis protein CheA, putative"/>
    <property type="match status" value="1"/>
</dbReference>
<dbReference type="SUPFAM" id="SSF55874">
    <property type="entry name" value="ATPase domain of HSP90 chaperone/DNA topoisomerase II/histidine kinase"/>
    <property type="match status" value="1"/>
</dbReference>
<comment type="function">
    <text evidence="11">Involved in the transmission of sensory signals from the chemoreceptors to the flagellar motors. CheA is autophosphorylated; it can transfer its phosphate group to either CheB or CheY.</text>
</comment>
<evidence type="ECO:0000256" key="13">
    <source>
        <dbReference type="SAM" id="Coils"/>
    </source>
</evidence>
<dbReference type="InterPro" id="IPR003594">
    <property type="entry name" value="HATPase_dom"/>
</dbReference>
<dbReference type="SMART" id="SM00073">
    <property type="entry name" value="HPT"/>
    <property type="match status" value="1"/>
</dbReference>
<dbReference type="RefSeq" id="WP_109605103.1">
    <property type="nucleotide sequence ID" value="NZ_QGGI01000011.1"/>
</dbReference>
<dbReference type="SMART" id="SM01231">
    <property type="entry name" value="H-kinase_dim"/>
    <property type="match status" value="1"/>
</dbReference>
<dbReference type="InterPro" id="IPR037257">
    <property type="entry name" value="T2SS_E_N_sf"/>
</dbReference>
<dbReference type="PROSITE" id="PS50894">
    <property type="entry name" value="HPT"/>
    <property type="match status" value="1"/>
</dbReference>
<dbReference type="PROSITE" id="PS50851">
    <property type="entry name" value="CHEW"/>
    <property type="match status" value="1"/>
</dbReference>
<dbReference type="InterPro" id="IPR036097">
    <property type="entry name" value="HisK_dim/P_sf"/>
</dbReference>
<protein>
    <recommendedName>
        <fullName evidence="3">Chemotaxis protein CheA</fullName>
        <ecNumber evidence="2">2.7.13.3</ecNumber>
    </recommendedName>
</protein>
<dbReference type="GO" id="GO:0005737">
    <property type="term" value="C:cytoplasm"/>
    <property type="evidence" value="ECO:0007669"/>
    <property type="project" value="InterPro"/>
</dbReference>
<feature type="domain" description="CheW-like" evidence="15">
    <location>
        <begin position="480"/>
        <end position="612"/>
    </location>
</feature>
<evidence type="ECO:0000256" key="7">
    <source>
        <dbReference type="ARBA" id="ARBA00022741"/>
    </source>
</evidence>
<evidence type="ECO:0000256" key="4">
    <source>
        <dbReference type="ARBA" id="ARBA00022500"/>
    </source>
</evidence>
<dbReference type="SMART" id="SM00387">
    <property type="entry name" value="HATPase_c"/>
    <property type="match status" value="1"/>
</dbReference>
<evidence type="ECO:0000256" key="2">
    <source>
        <dbReference type="ARBA" id="ARBA00012438"/>
    </source>
</evidence>
<dbReference type="InterPro" id="IPR037006">
    <property type="entry name" value="CheA-like_homodim_sf"/>
</dbReference>
<keyword evidence="8 17" id="KW-0418">Kinase</keyword>
<dbReference type="InterPro" id="IPR002545">
    <property type="entry name" value="CheW-lke_dom"/>
</dbReference>
<dbReference type="GO" id="GO:0000155">
    <property type="term" value="F:phosphorelay sensor kinase activity"/>
    <property type="evidence" value="ECO:0007669"/>
    <property type="project" value="InterPro"/>
</dbReference>
<dbReference type="SUPFAM" id="SSF50341">
    <property type="entry name" value="CheW-like"/>
    <property type="match status" value="1"/>
</dbReference>
<dbReference type="EC" id="2.7.13.3" evidence="2"/>
<keyword evidence="13" id="KW-0175">Coiled coil</keyword>
<keyword evidence="18" id="KW-1185">Reference proteome</keyword>
<evidence type="ECO:0000256" key="12">
    <source>
        <dbReference type="PROSITE-ProRule" id="PRU00110"/>
    </source>
</evidence>
<feature type="coiled-coil region" evidence="13">
    <location>
        <begin position="1"/>
        <end position="60"/>
    </location>
</feature>